<accession>A0A2X0VDL9</accession>
<dbReference type="InterPro" id="IPR019080">
    <property type="entry name" value="YqaJ_viral_recombinase"/>
</dbReference>
<keyword evidence="3" id="KW-0378">Hydrolase</keyword>
<dbReference type="Proteomes" id="UP000250086">
    <property type="component" value="Unassembled WGS sequence"/>
</dbReference>
<dbReference type="InterPro" id="IPR011604">
    <property type="entry name" value="PDDEXK-like_dom_sf"/>
</dbReference>
<dbReference type="InterPro" id="IPR011335">
    <property type="entry name" value="Restrct_endonuc-II-like"/>
</dbReference>
<protein>
    <submittedName>
        <fullName evidence="3">Putative phage-type endonuclease</fullName>
    </submittedName>
</protein>
<proteinExistence type="predicted"/>
<evidence type="ECO:0000313" key="4">
    <source>
        <dbReference type="Proteomes" id="UP000250086"/>
    </source>
</evidence>
<sequence length="362" mass="41069">MTDLPIIEGLTYEQAGDIHDKRTAKINQMIADKGLTGYDKWLAERQCGLGGSDVAVILGLSKYKSPYELWLEKTGRAEPFKGNDATHWGQRLEDVIAEEYAERTGMMLHTCPTLNDNTCFWLFGSPDRIVTTKENPNSPVSILEIKTTRRNTATNEIDDNGDTVMLWGPGNKYINGKLAVQDSQVPMEYILQVHVYMLLTGVRTCDLAVLMQTSDYRVYTIDFDLEVAVELHRNTYEWWVKHVLLDQEPPKTIKDLKNAEHSSDYAQVDADIKNAVISYREIKDQIKALEKQADTLQEKIVTAIGENEGIQDANGAVLATYKLQKGRISINKDLLEIEHPELYARYRVQGANFRVLRTKAIN</sequence>
<dbReference type="GO" id="GO:0004519">
    <property type="term" value="F:endonuclease activity"/>
    <property type="evidence" value="ECO:0007669"/>
    <property type="project" value="UniProtKB-KW"/>
</dbReference>
<dbReference type="PANTHER" id="PTHR46609">
    <property type="entry name" value="EXONUCLEASE, PHAGE-TYPE/RECB, C-TERMINAL DOMAIN-CONTAINING PROTEIN"/>
    <property type="match status" value="1"/>
</dbReference>
<feature type="coiled-coil region" evidence="1">
    <location>
        <begin position="272"/>
        <end position="306"/>
    </location>
</feature>
<feature type="domain" description="YqaJ viral recombinase" evidence="2">
    <location>
        <begin position="40"/>
        <end position="202"/>
    </location>
</feature>
<dbReference type="NCBIfam" id="TIGR03033">
    <property type="entry name" value="phage_rel_nuc"/>
    <property type="match status" value="1"/>
</dbReference>
<keyword evidence="3" id="KW-0255">Endonuclease</keyword>
<dbReference type="InterPro" id="IPR051703">
    <property type="entry name" value="NF-kappa-B_Signaling_Reg"/>
</dbReference>
<dbReference type="RefSeq" id="WP_113744183.1">
    <property type="nucleotide sequence ID" value="NZ_UAPU01000005.1"/>
</dbReference>
<dbReference type="InterPro" id="IPR017482">
    <property type="entry name" value="Lambda-type_endonuclease"/>
</dbReference>
<keyword evidence="3" id="KW-0540">Nuclease</keyword>
<dbReference type="OrthoDB" id="46225at2"/>
<organism evidence="3 4">
    <name type="scientific">Anaerobiospirillum thomasii</name>
    <dbReference type="NCBI Taxonomy" id="179995"/>
    <lineage>
        <taxon>Bacteria</taxon>
        <taxon>Pseudomonadati</taxon>
        <taxon>Pseudomonadota</taxon>
        <taxon>Gammaproteobacteria</taxon>
        <taxon>Aeromonadales</taxon>
        <taxon>Succinivibrionaceae</taxon>
        <taxon>Anaerobiospirillum</taxon>
    </lineage>
</organism>
<keyword evidence="1" id="KW-0175">Coiled coil</keyword>
<dbReference type="AlphaFoldDB" id="A0A2X0VDL9"/>
<dbReference type="SUPFAM" id="SSF52980">
    <property type="entry name" value="Restriction endonuclease-like"/>
    <property type="match status" value="1"/>
</dbReference>
<name>A0A2X0VDL9_9GAMM</name>
<dbReference type="EMBL" id="UAPV01000001">
    <property type="protein sequence ID" value="SPT70071.1"/>
    <property type="molecule type" value="Genomic_DNA"/>
</dbReference>
<evidence type="ECO:0000313" key="3">
    <source>
        <dbReference type="EMBL" id="SPT70071.1"/>
    </source>
</evidence>
<dbReference type="Pfam" id="PF09588">
    <property type="entry name" value="YqaJ"/>
    <property type="match status" value="1"/>
</dbReference>
<gene>
    <name evidence="3" type="ORF">NCTC13093_01476</name>
</gene>
<keyword evidence="4" id="KW-1185">Reference proteome</keyword>
<evidence type="ECO:0000259" key="2">
    <source>
        <dbReference type="Pfam" id="PF09588"/>
    </source>
</evidence>
<reference evidence="3 4" key="1">
    <citation type="submission" date="2018-06" db="EMBL/GenBank/DDBJ databases">
        <authorList>
            <consortium name="Pathogen Informatics"/>
            <person name="Doyle S."/>
        </authorList>
    </citation>
    <scope>NUCLEOTIDE SEQUENCE [LARGE SCALE GENOMIC DNA]</scope>
    <source>
        <strain evidence="3 4">NCTC13093</strain>
    </source>
</reference>
<evidence type="ECO:0000256" key="1">
    <source>
        <dbReference type="SAM" id="Coils"/>
    </source>
</evidence>
<dbReference type="PANTHER" id="PTHR46609:SF6">
    <property type="entry name" value="EXONUCLEASE, PHAGE-TYPE_RECB, C-TERMINAL DOMAIN-CONTAINING PROTEIN-RELATED"/>
    <property type="match status" value="1"/>
</dbReference>
<dbReference type="Gene3D" id="3.90.320.10">
    <property type="match status" value="1"/>
</dbReference>